<evidence type="ECO:0000256" key="3">
    <source>
        <dbReference type="ARBA" id="ARBA00012239"/>
    </source>
</evidence>
<evidence type="ECO:0000313" key="12">
    <source>
        <dbReference type="EMBL" id="PIR26559.1"/>
    </source>
</evidence>
<accession>A0A2H0PWZ1</accession>
<dbReference type="InterPro" id="IPR015422">
    <property type="entry name" value="PyrdxlP-dep_Trfase_small"/>
</dbReference>
<dbReference type="Gene3D" id="3.40.640.10">
    <property type="entry name" value="Type I PLP-dependent aspartate aminotransferase-like (Major domain)"/>
    <property type="match status" value="1"/>
</dbReference>
<dbReference type="Pfam" id="PF00266">
    <property type="entry name" value="Aminotran_5"/>
    <property type="match status" value="2"/>
</dbReference>
<dbReference type="PANTHER" id="PTHR11601:SF34">
    <property type="entry name" value="CYSTEINE DESULFURASE"/>
    <property type="match status" value="1"/>
</dbReference>
<evidence type="ECO:0000256" key="6">
    <source>
        <dbReference type="ARBA" id="ARBA00022898"/>
    </source>
</evidence>
<comment type="cofactor">
    <cofactor evidence="1 10">
        <name>pyridoxal 5'-phosphate</name>
        <dbReference type="ChEBI" id="CHEBI:597326"/>
    </cofactor>
</comment>
<keyword evidence="6" id="KW-0663">Pyridoxal phosphate</keyword>
<evidence type="ECO:0000256" key="9">
    <source>
        <dbReference type="ARBA" id="ARBA00050776"/>
    </source>
</evidence>
<organism evidence="12 13">
    <name type="scientific">Candidatus Brennerbacteria bacterium CG11_big_fil_rev_8_21_14_0_20_43_10</name>
    <dbReference type="NCBI Taxonomy" id="1974523"/>
    <lineage>
        <taxon>Bacteria</taxon>
        <taxon>Candidatus Brenneribacteriota</taxon>
    </lineage>
</organism>
<evidence type="ECO:0000259" key="11">
    <source>
        <dbReference type="Pfam" id="PF00266"/>
    </source>
</evidence>
<dbReference type="Proteomes" id="UP000236846">
    <property type="component" value="Unassembled WGS sequence"/>
</dbReference>
<evidence type="ECO:0000256" key="7">
    <source>
        <dbReference type="ARBA" id="ARBA00023004"/>
    </source>
</evidence>
<dbReference type="Gene3D" id="3.90.1150.10">
    <property type="entry name" value="Aspartate Aminotransferase, domain 1"/>
    <property type="match status" value="1"/>
</dbReference>
<protein>
    <recommendedName>
        <fullName evidence="3">cysteine desulfurase</fullName>
        <ecNumber evidence="3">2.8.1.7</ecNumber>
    </recommendedName>
</protein>
<sequence>MSQTRKIYFDYAASTPVNPEVLQEMHPYFSELFANPGSTHYAGRMAQAAVDNSRERIAQVFGVDQSGVIFLASATEANNLVLRGAVKQYKAKVGRGLPHIIVSVIEHESVLDTARDLEQCGEVEVTYVPVNSRGFVEPDILRMALRPHTILVSVMAVNNVTGAIQPISEIGTMIREFRQQKLSLSNQAKYTPFELQYPLLHTDAAQIFHTSEKQCDIQHIKTDMVIISSHKICGPKGAGALILKNVISNQPSVVRHQLSVISPVVTGGGQEFGFHSGTENVPVIVGFAKALEITMMSRNKEVRRLHALQEEFVKGIRAIFSRAVVNSFEPHAAGIFNVSFPGFTHDELLYKFDREGIAISIGSACHAKLVKPSYVLVAMGVPQNIFESALRFSFGSGTTKQEITYCLDAIKKIIHK</sequence>
<dbReference type="AlphaFoldDB" id="A0A2H0PWZ1"/>
<dbReference type="InterPro" id="IPR015421">
    <property type="entry name" value="PyrdxlP-dep_Trfase_major"/>
</dbReference>
<proteinExistence type="inferred from homology"/>
<dbReference type="PANTHER" id="PTHR11601">
    <property type="entry name" value="CYSTEINE DESULFURYLASE FAMILY MEMBER"/>
    <property type="match status" value="1"/>
</dbReference>
<evidence type="ECO:0000256" key="8">
    <source>
        <dbReference type="ARBA" id="ARBA00023014"/>
    </source>
</evidence>
<keyword evidence="7" id="KW-0408">Iron</keyword>
<gene>
    <name evidence="12" type="ORF">COV41_01185</name>
</gene>
<dbReference type="GO" id="GO:0031071">
    <property type="term" value="F:cysteine desulfurase activity"/>
    <property type="evidence" value="ECO:0007669"/>
    <property type="project" value="UniProtKB-EC"/>
</dbReference>
<dbReference type="PROSITE" id="PS00595">
    <property type="entry name" value="AA_TRANSFER_CLASS_5"/>
    <property type="match status" value="1"/>
</dbReference>
<dbReference type="EC" id="2.8.1.7" evidence="3"/>
<feature type="domain" description="Aminotransferase class V" evidence="11">
    <location>
        <begin position="199"/>
        <end position="404"/>
    </location>
</feature>
<keyword evidence="4" id="KW-0808">Transferase</keyword>
<evidence type="ECO:0000256" key="2">
    <source>
        <dbReference type="ARBA" id="ARBA00006490"/>
    </source>
</evidence>
<dbReference type="Gene3D" id="1.10.260.50">
    <property type="match status" value="1"/>
</dbReference>
<evidence type="ECO:0000256" key="10">
    <source>
        <dbReference type="RuleBase" id="RU004504"/>
    </source>
</evidence>
<feature type="domain" description="Aminotransferase class V" evidence="11">
    <location>
        <begin position="7"/>
        <end position="176"/>
    </location>
</feature>
<dbReference type="GO" id="GO:0046872">
    <property type="term" value="F:metal ion binding"/>
    <property type="evidence" value="ECO:0007669"/>
    <property type="project" value="UniProtKB-KW"/>
</dbReference>
<keyword evidence="8" id="KW-0411">Iron-sulfur</keyword>
<dbReference type="InterPro" id="IPR000192">
    <property type="entry name" value="Aminotrans_V_dom"/>
</dbReference>
<name>A0A2H0PWZ1_9BACT</name>
<dbReference type="PIRSF" id="PIRSF005572">
    <property type="entry name" value="NifS"/>
    <property type="match status" value="1"/>
</dbReference>
<evidence type="ECO:0000256" key="5">
    <source>
        <dbReference type="ARBA" id="ARBA00022723"/>
    </source>
</evidence>
<reference evidence="12 13" key="1">
    <citation type="submission" date="2017-09" db="EMBL/GenBank/DDBJ databases">
        <title>Depth-based differentiation of microbial function through sediment-hosted aquifers and enrichment of novel symbionts in the deep terrestrial subsurface.</title>
        <authorList>
            <person name="Probst A.J."/>
            <person name="Ladd B."/>
            <person name="Jarett J.K."/>
            <person name="Geller-Mcgrath D.E."/>
            <person name="Sieber C.M."/>
            <person name="Emerson J.B."/>
            <person name="Anantharaman K."/>
            <person name="Thomas B.C."/>
            <person name="Malmstrom R."/>
            <person name="Stieglmeier M."/>
            <person name="Klingl A."/>
            <person name="Woyke T."/>
            <person name="Ryan C.M."/>
            <person name="Banfield J.F."/>
        </authorList>
    </citation>
    <scope>NUCLEOTIDE SEQUENCE [LARGE SCALE GENOMIC DNA]</scope>
    <source>
        <strain evidence="12">CG11_big_fil_rev_8_21_14_0_20_43_10</strain>
    </source>
</reference>
<dbReference type="EMBL" id="PCXE01000018">
    <property type="protein sequence ID" value="PIR26559.1"/>
    <property type="molecule type" value="Genomic_DNA"/>
</dbReference>
<evidence type="ECO:0000256" key="1">
    <source>
        <dbReference type="ARBA" id="ARBA00001933"/>
    </source>
</evidence>
<dbReference type="InterPro" id="IPR016454">
    <property type="entry name" value="Cysteine_dSase"/>
</dbReference>
<comment type="catalytic activity">
    <reaction evidence="9">
        <text>(sulfur carrier)-H + L-cysteine = (sulfur carrier)-SH + L-alanine</text>
        <dbReference type="Rhea" id="RHEA:43892"/>
        <dbReference type="Rhea" id="RHEA-COMP:14737"/>
        <dbReference type="Rhea" id="RHEA-COMP:14739"/>
        <dbReference type="ChEBI" id="CHEBI:29917"/>
        <dbReference type="ChEBI" id="CHEBI:35235"/>
        <dbReference type="ChEBI" id="CHEBI:57972"/>
        <dbReference type="ChEBI" id="CHEBI:64428"/>
        <dbReference type="EC" id="2.8.1.7"/>
    </reaction>
</comment>
<dbReference type="SUPFAM" id="SSF53383">
    <property type="entry name" value="PLP-dependent transferases"/>
    <property type="match status" value="1"/>
</dbReference>
<dbReference type="InterPro" id="IPR020578">
    <property type="entry name" value="Aminotrans_V_PyrdxlP_BS"/>
</dbReference>
<keyword evidence="5" id="KW-0479">Metal-binding</keyword>
<dbReference type="InterPro" id="IPR015424">
    <property type="entry name" value="PyrdxlP-dep_Trfase"/>
</dbReference>
<dbReference type="GO" id="GO:0051536">
    <property type="term" value="F:iron-sulfur cluster binding"/>
    <property type="evidence" value="ECO:0007669"/>
    <property type="project" value="UniProtKB-KW"/>
</dbReference>
<evidence type="ECO:0000313" key="13">
    <source>
        <dbReference type="Proteomes" id="UP000236846"/>
    </source>
</evidence>
<comment type="caution">
    <text evidence="12">The sequence shown here is derived from an EMBL/GenBank/DDBJ whole genome shotgun (WGS) entry which is preliminary data.</text>
</comment>
<evidence type="ECO:0000256" key="4">
    <source>
        <dbReference type="ARBA" id="ARBA00022679"/>
    </source>
</evidence>
<comment type="similarity">
    <text evidence="2">Belongs to the class-V pyridoxal-phosphate-dependent aminotransferase family. NifS/IscS subfamily.</text>
</comment>